<organism evidence="1 2">
    <name type="scientific">Herbidospora galbida</name>
    <dbReference type="NCBI Taxonomy" id="2575442"/>
    <lineage>
        <taxon>Bacteria</taxon>
        <taxon>Bacillati</taxon>
        <taxon>Actinomycetota</taxon>
        <taxon>Actinomycetes</taxon>
        <taxon>Streptosporangiales</taxon>
        <taxon>Streptosporangiaceae</taxon>
        <taxon>Herbidospora</taxon>
    </lineage>
</organism>
<dbReference type="RefSeq" id="WP_137247374.1">
    <property type="nucleotide sequence ID" value="NZ_SZQA01000010.1"/>
</dbReference>
<dbReference type="InterPro" id="IPR027417">
    <property type="entry name" value="P-loop_NTPase"/>
</dbReference>
<dbReference type="Proteomes" id="UP000308705">
    <property type="component" value="Unassembled WGS sequence"/>
</dbReference>
<evidence type="ECO:0000313" key="1">
    <source>
        <dbReference type="EMBL" id="TKK88646.1"/>
    </source>
</evidence>
<dbReference type="OrthoDB" id="3217500at2"/>
<reference evidence="1 2" key="1">
    <citation type="submission" date="2019-04" db="EMBL/GenBank/DDBJ databases">
        <title>Herbidospora sp. NEAU-GS14.nov., a novel actinomycete isolated from soil.</title>
        <authorList>
            <person name="Han L."/>
        </authorList>
    </citation>
    <scope>NUCLEOTIDE SEQUENCE [LARGE SCALE GENOMIC DNA]</scope>
    <source>
        <strain evidence="1 2">NEAU-GS14</strain>
    </source>
</reference>
<evidence type="ECO:0000313" key="2">
    <source>
        <dbReference type="Proteomes" id="UP000308705"/>
    </source>
</evidence>
<accession>A0A4U3ML09</accession>
<dbReference type="EMBL" id="SZQA01000010">
    <property type="protein sequence ID" value="TKK88646.1"/>
    <property type="molecule type" value="Genomic_DNA"/>
</dbReference>
<gene>
    <name evidence="1" type="ORF">FDA94_13340</name>
</gene>
<proteinExistence type="predicted"/>
<comment type="caution">
    <text evidence="1">The sequence shown here is derived from an EMBL/GenBank/DDBJ whole genome shotgun (WGS) entry which is preliminary data.</text>
</comment>
<sequence>MRMLAGQVVEQFTDRAPNLSNGFGAPRVRITSPQPGWVTLVFPRVDALVSVVPAMPLPVRAWVGPVEIGLTEDGASFRLQVHGTHVLIAGATGSGKASWL</sequence>
<keyword evidence="2" id="KW-1185">Reference proteome</keyword>
<dbReference type="Gene3D" id="3.40.50.300">
    <property type="entry name" value="P-loop containing nucleotide triphosphate hydrolases"/>
    <property type="match status" value="1"/>
</dbReference>
<name>A0A4U3ML09_9ACTN</name>
<protein>
    <recommendedName>
        <fullName evidence="3">FtsK domain-containing protein</fullName>
    </recommendedName>
</protein>
<evidence type="ECO:0008006" key="3">
    <source>
        <dbReference type="Google" id="ProtNLM"/>
    </source>
</evidence>
<dbReference type="AlphaFoldDB" id="A0A4U3ML09"/>